<feature type="compositionally biased region" description="Basic and acidic residues" evidence="1">
    <location>
        <begin position="187"/>
        <end position="199"/>
    </location>
</feature>
<feature type="region of interest" description="Disordered" evidence="1">
    <location>
        <begin position="46"/>
        <end position="65"/>
    </location>
</feature>
<name>A0A2J6PEM2_9HELO</name>
<evidence type="ECO:0000313" key="3">
    <source>
        <dbReference type="Proteomes" id="UP000235672"/>
    </source>
</evidence>
<sequence>MTLIETPKNSFARLGDRVFINTGGLVASSPAHEIAHLVALDLSRSQQDTSDSKSKYGRSQGVDDDGRSWIRPSANFGFNGSCYCQGKGFLEEAYNCARILFRNPSMKFETSRANPNGVESVDGGYIRKEIRRRRDQWLQYLPRSKAEKKAKEILTRTERMEKQDEVLAILMLLCLLNVVRGSPQEGRRQSADWQHDIPSPRRRFSAEHSGGFCR</sequence>
<keyword evidence="3" id="KW-1185">Reference proteome</keyword>
<dbReference type="Proteomes" id="UP000235672">
    <property type="component" value="Unassembled WGS sequence"/>
</dbReference>
<accession>A0A2J6PEM2</accession>
<evidence type="ECO:0000313" key="2">
    <source>
        <dbReference type="EMBL" id="PMD12501.1"/>
    </source>
</evidence>
<dbReference type="AlphaFoldDB" id="A0A2J6PEM2"/>
<feature type="region of interest" description="Disordered" evidence="1">
    <location>
        <begin position="187"/>
        <end position="214"/>
    </location>
</feature>
<proteinExistence type="predicted"/>
<reference evidence="2 3" key="1">
    <citation type="submission" date="2016-05" db="EMBL/GenBank/DDBJ databases">
        <title>A degradative enzymes factory behind the ericoid mycorrhizal symbiosis.</title>
        <authorList>
            <consortium name="DOE Joint Genome Institute"/>
            <person name="Martino E."/>
            <person name="Morin E."/>
            <person name="Grelet G."/>
            <person name="Kuo A."/>
            <person name="Kohler A."/>
            <person name="Daghino S."/>
            <person name="Barry K."/>
            <person name="Choi C."/>
            <person name="Cichocki N."/>
            <person name="Clum A."/>
            <person name="Copeland A."/>
            <person name="Hainaut M."/>
            <person name="Haridas S."/>
            <person name="Labutti K."/>
            <person name="Lindquist E."/>
            <person name="Lipzen A."/>
            <person name="Khouja H.-R."/>
            <person name="Murat C."/>
            <person name="Ohm R."/>
            <person name="Olson A."/>
            <person name="Spatafora J."/>
            <person name="Veneault-Fourrey C."/>
            <person name="Henrissat B."/>
            <person name="Grigoriev I."/>
            <person name="Martin F."/>
            <person name="Perotto S."/>
        </authorList>
    </citation>
    <scope>NUCLEOTIDE SEQUENCE [LARGE SCALE GENOMIC DNA]</scope>
    <source>
        <strain evidence="2 3">UAMH 7357</strain>
    </source>
</reference>
<evidence type="ECO:0000256" key="1">
    <source>
        <dbReference type="SAM" id="MobiDB-lite"/>
    </source>
</evidence>
<protein>
    <submittedName>
        <fullName evidence="2">Uncharacterized protein</fullName>
    </submittedName>
</protein>
<dbReference type="EMBL" id="KZ613548">
    <property type="protein sequence ID" value="PMD12501.1"/>
    <property type="molecule type" value="Genomic_DNA"/>
</dbReference>
<gene>
    <name evidence="2" type="ORF">NA56DRAFT_666288</name>
</gene>
<organism evidence="2 3">
    <name type="scientific">Hyaloscypha hepaticicola</name>
    <dbReference type="NCBI Taxonomy" id="2082293"/>
    <lineage>
        <taxon>Eukaryota</taxon>
        <taxon>Fungi</taxon>
        <taxon>Dikarya</taxon>
        <taxon>Ascomycota</taxon>
        <taxon>Pezizomycotina</taxon>
        <taxon>Leotiomycetes</taxon>
        <taxon>Helotiales</taxon>
        <taxon>Hyaloscyphaceae</taxon>
        <taxon>Hyaloscypha</taxon>
    </lineage>
</organism>